<dbReference type="Proteomes" id="UP000018888">
    <property type="component" value="Unassembled WGS sequence"/>
</dbReference>
<accession>U9TXQ2</accession>
<organism evidence="2">
    <name type="scientific">Rhizophagus irregularis (strain DAOM 181602 / DAOM 197198 / MUCL 43194)</name>
    <name type="common">Arbuscular mycorrhizal fungus</name>
    <name type="synonym">Glomus intraradices</name>
    <dbReference type="NCBI Taxonomy" id="747089"/>
    <lineage>
        <taxon>Eukaryota</taxon>
        <taxon>Fungi</taxon>
        <taxon>Fungi incertae sedis</taxon>
        <taxon>Mucoromycota</taxon>
        <taxon>Glomeromycotina</taxon>
        <taxon>Glomeromycetes</taxon>
        <taxon>Glomerales</taxon>
        <taxon>Glomeraceae</taxon>
        <taxon>Rhizophagus</taxon>
    </lineage>
</organism>
<dbReference type="EMBL" id="KI289513">
    <property type="protein sequence ID" value="ESA08151.1"/>
    <property type="molecule type" value="Genomic_DNA"/>
</dbReference>
<dbReference type="PROSITE" id="PS50166">
    <property type="entry name" value="IMPORTIN_B_NT"/>
    <property type="match status" value="1"/>
</dbReference>
<reference evidence="3 4" key="1">
    <citation type="journal article" date="2013" name="Proc. Natl. Acad. Sci. U.S.A.">
        <title>Genome of an arbuscular mycorrhizal fungus provides insight into the oldest plant symbiosis.</title>
        <authorList>
            <person name="Tisserant E."/>
            <person name="Malbreil M."/>
            <person name="Kuo A."/>
            <person name="Kohler A."/>
            <person name="Symeonidi A."/>
            <person name="Balestrini R."/>
            <person name="Charron P."/>
            <person name="Duensing N."/>
            <person name="Frei Dit Frey N."/>
            <person name="Gianinazzi-Pearson V."/>
            <person name="Gilbert L.B."/>
            <person name="Handa Y."/>
            <person name="Herr J.R."/>
            <person name="Hijri M."/>
            <person name="Koul R."/>
            <person name="Kawaguchi M."/>
            <person name="Krajinski F."/>
            <person name="Lammers P.J."/>
            <person name="Masclaux F.G."/>
            <person name="Murat C."/>
            <person name="Morin E."/>
            <person name="Ndikumana S."/>
            <person name="Pagni M."/>
            <person name="Petitpierre D."/>
            <person name="Requena N."/>
            <person name="Rosikiewicz P."/>
            <person name="Riley R."/>
            <person name="Saito K."/>
            <person name="San Clemente H."/>
            <person name="Shapiro H."/>
            <person name="van Tuinen D."/>
            <person name="Becard G."/>
            <person name="Bonfante P."/>
            <person name="Paszkowski U."/>
            <person name="Shachar-Hill Y.Y."/>
            <person name="Tuskan G.A."/>
            <person name="Young P.W."/>
            <person name="Sanders I.R."/>
            <person name="Henrissat B."/>
            <person name="Rensing S.A."/>
            <person name="Grigoriev I.V."/>
            <person name="Corradi N."/>
            <person name="Roux C."/>
            <person name="Martin F."/>
        </authorList>
    </citation>
    <scope>NUCLEOTIDE SEQUENCE [LARGE SCALE GENOMIC DNA]</scope>
    <source>
        <strain evidence="4">DAOM 181602 / DAOM 197198 / MUCL 43194</strain>
        <strain evidence="3">DAOM 197198</strain>
    </source>
</reference>
<reference evidence="2" key="2">
    <citation type="submission" date="2013-07" db="EMBL/GenBank/DDBJ databases">
        <title>The genome of an arbuscular mycorrhizal fungus provides insights into the evolution of the oldest plant symbiosis.</title>
        <authorList>
            <consortium name="DOE Joint Genome Institute"/>
            <person name="Tisserant E."/>
            <person name="Malbreil M."/>
            <person name="Kuo A."/>
            <person name="Kohler A."/>
            <person name="Symeonidi A."/>
            <person name="Balestrini R."/>
            <person name="Charron P."/>
            <person name="Duensing N."/>
            <person name="Frei-dit-Frey N."/>
            <person name="Gianinazzi-Pearson V."/>
            <person name="Gilbert B."/>
            <person name="Handa Y."/>
            <person name="Hijri M."/>
            <person name="Kaul R."/>
            <person name="Kawaguchi M."/>
            <person name="Krajinski F."/>
            <person name="Lammers P."/>
            <person name="Lapierre D."/>
            <person name="Masclaux F.G."/>
            <person name="Murat C."/>
            <person name="Morin E."/>
            <person name="Ndikumana S."/>
            <person name="Pagni M."/>
            <person name="Petitpierre D."/>
            <person name="Requena N."/>
            <person name="Rosikiewicz P."/>
            <person name="Riley R."/>
            <person name="Saito K."/>
            <person name="San Clemente H."/>
            <person name="Shapiro H."/>
            <person name="van Tuinen D."/>
            <person name="Becard G."/>
            <person name="Bonfante P."/>
            <person name="Paszkowski U."/>
            <person name="Shachar-Hill Y."/>
            <person name="Young J.P."/>
            <person name="Sanders I.R."/>
            <person name="Henrissat B."/>
            <person name="Rensing S.A."/>
            <person name="Grigoriev I.V."/>
            <person name="Corradi N."/>
            <person name="Roux C."/>
            <person name="Martin F."/>
        </authorList>
    </citation>
    <scope>NUCLEOTIDE SEQUENCE</scope>
    <source>
        <strain evidence="2">DAOM 197198</strain>
    </source>
</reference>
<dbReference type="InterPro" id="IPR001494">
    <property type="entry name" value="Importin-beta_N"/>
</dbReference>
<gene>
    <name evidence="3" type="ORF">GLOIN_2v1463718</name>
    <name evidence="2" type="ORF">GLOINDRAFT_81621</name>
</gene>
<dbReference type="EMBL" id="AUPC02000259">
    <property type="protein sequence ID" value="POG63709.1"/>
    <property type="molecule type" value="Genomic_DNA"/>
</dbReference>
<dbReference type="AlphaFoldDB" id="U9TXQ2"/>
<evidence type="ECO:0000313" key="4">
    <source>
        <dbReference type="Proteomes" id="UP000018888"/>
    </source>
</evidence>
<evidence type="ECO:0000259" key="1">
    <source>
        <dbReference type="PROSITE" id="PS50166"/>
    </source>
</evidence>
<dbReference type="HOGENOM" id="CLU_2729313_0_0_1"/>
<sequence>NIQFSVSLLFNNYIRRNWMQKENSNLILLRISKIRIAIKENLVNILIFVLSNIQLQLSEVVSLLIAENDFSD</sequence>
<feature type="domain" description="Importin N-terminal" evidence="1">
    <location>
        <begin position="1"/>
        <end position="48"/>
    </location>
</feature>
<protein>
    <recommendedName>
        <fullName evidence="1">Importin N-terminal domain-containing protein</fullName>
    </recommendedName>
</protein>
<dbReference type="VEuPathDB" id="FungiDB:RhiirFUN_018013"/>
<name>U9TXQ2_RHIID</name>
<keyword evidence="4" id="KW-1185">Reference proteome</keyword>
<dbReference type="InterPro" id="IPR011989">
    <property type="entry name" value="ARM-like"/>
</dbReference>
<dbReference type="Gene3D" id="1.25.10.10">
    <property type="entry name" value="Leucine-rich Repeat Variant"/>
    <property type="match status" value="1"/>
</dbReference>
<dbReference type="GO" id="GO:0031267">
    <property type="term" value="F:small GTPase binding"/>
    <property type="evidence" value="ECO:0007669"/>
    <property type="project" value="InterPro"/>
</dbReference>
<dbReference type="GO" id="GO:0006886">
    <property type="term" value="P:intracellular protein transport"/>
    <property type="evidence" value="ECO:0007669"/>
    <property type="project" value="InterPro"/>
</dbReference>
<feature type="non-terminal residue" evidence="2">
    <location>
        <position position="1"/>
    </location>
</feature>
<proteinExistence type="predicted"/>
<dbReference type="STRING" id="747089.U9TXQ2"/>
<evidence type="ECO:0000313" key="3">
    <source>
        <dbReference type="EMBL" id="POG63709.1"/>
    </source>
</evidence>
<evidence type="ECO:0000313" key="2">
    <source>
        <dbReference type="EMBL" id="ESA08151.1"/>
    </source>
</evidence>
<reference evidence="3 4" key="3">
    <citation type="journal article" date="2018" name="New Phytol.">
        <title>High intraspecific genome diversity in the model arbuscular mycorrhizal symbiont Rhizophagus irregularis.</title>
        <authorList>
            <person name="Chen E.C.H."/>
            <person name="Morin E."/>
            <person name="Beaudet D."/>
            <person name="Noel J."/>
            <person name="Yildirir G."/>
            <person name="Ndikumana S."/>
            <person name="Charron P."/>
            <person name="St-Onge C."/>
            <person name="Giorgi J."/>
            <person name="Kruger M."/>
            <person name="Marton T."/>
            <person name="Ropars J."/>
            <person name="Grigoriev I.V."/>
            <person name="Hainaut M."/>
            <person name="Henrissat B."/>
            <person name="Roux C."/>
            <person name="Martin F."/>
            <person name="Corradi N."/>
        </authorList>
    </citation>
    <scope>NUCLEOTIDE SEQUENCE [LARGE SCALE GENOMIC DNA]</scope>
    <source>
        <strain evidence="4">DAOM 181602 / DAOM 197198 / MUCL 43194</strain>
        <strain evidence="3">DAOM 197198</strain>
    </source>
</reference>